<gene>
    <name evidence="3" type="ORF">HCN44_000741</name>
</gene>
<evidence type="ECO:0000313" key="3">
    <source>
        <dbReference type="EMBL" id="KAF7990936.1"/>
    </source>
</evidence>
<proteinExistence type="predicted"/>
<keyword evidence="4" id="KW-1185">Reference proteome</keyword>
<sequence>MPSRIRNFIRHYDVEKNENTRYNYDKKKIAIIIFILFVCVLIAFGILFKINSRDNCEAKSMKYSKFENYDNATESQDDSKTSLLVTSSIMEDSSRPHVTDEDNTGTITTDKETESYDSLETSSLITSTENYIIKKSSSFNNDDDTVTTTTDREYNITTLSLTKTTDQVVDYKFSITQDLSSSTVIYEQSSTEGI</sequence>
<protein>
    <submittedName>
        <fullName evidence="3">Uncharacterized protein</fullName>
    </submittedName>
</protein>
<evidence type="ECO:0000256" key="1">
    <source>
        <dbReference type="SAM" id="MobiDB-lite"/>
    </source>
</evidence>
<evidence type="ECO:0000256" key="2">
    <source>
        <dbReference type="SAM" id="Phobius"/>
    </source>
</evidence>
<comment type="caution">
    <text evidence="3">The sequence shown here is derived from an EMBL/GenBank/DDBJ whole genome shotgun (WGS) entry which is preliminary data.</text>
</comment>
<accession>A0A834XRK5</accession>
<keyword evidence="2" id="KW-0472">Membrane</keyword>
<keyword evidence="2" id="KW-1133">Transmembrane helix</keyword>
<dbReference type="EMBL" id="JACMRX010000004">
    <property type="protein sequence ID" value="KAF7990936.1"/>
    <property type="molecule type" value="Genomic_DNA"/>
</dbReference>
<evidence type="ECO:0000313" key="4">
    <source>
        <dbReference type="Proteomes" id="UP000639338"/>
    </source>
</evidence>
<keyword evidence="2" id="KW-0812">Transmembrane</keyword>
<reference evidence="3 4" key="1">
    <citation type="submission" date="2020-08" db="EMBL/GenBank/DDBJ databases">
        <title>Aphidius gifuensis genome sequencing and assembly.</title>
        <authorList>
            <person name="Du Z."/>
        </authorList>
    </citation>
    <scope>NUCLEOTIDE SEQUENCE [LARGE SCALE GENOMIC DNA]</scope>
    <source>
        <strain evidence="3">YNYX2018</strain>
        <tissue evidence="3">Adults</tissue>
    </source>
</reference>
<organism evidence="3 4">
    <name type="scientific">Aphidius gifuensis</name>
    <name type="common">Parasitoid wasp</name>
    <dbReference type="NCBI Taxonomy" id="684658"/>
    <lineage>
        <taxon>Eukaryota</taxon>
        <taxon>Metazoa</taxon>
        <taxon>Ecdysozoa</taxon>
        <taxon>Arthropoda</taxon>
        <taxon>Hexapoda</taxon>
        <taxon>Insecta</taxon>
        <taxon>Pterygota</taxon>
        <taxon>Neoptera</taxon>
        <taxon>Endopterygota</taxon>
        <taxon>Hymenoptera</taxon>
        <taxon>Apocrita</taxon>
        <taxon>Ichneumonoidea</taxon>
        <taxon>Braconidae</taxon>
        <taxon>Aphidiinae</taxon>
        <taxon>Aphidius</taxon>
    </lineage>
</organism>
<dbReference type="AlphaFoldDB" id="A0A834XRK5"/>
<dbReference type="Proteomes" id="UP000639338">
    <property type="component" value="Unassembled WGS sequence"/>
</dbReference>
<feature type="region of interest" description="Disordered" evidence="1">
    <location>
        <begin position="91"/>
        <end position="115"/>
    </location>
</feature>
<name>A0A834XRK5_APHGI</name>
<feature type="transmembrane region" description="Helical" evidence="2">
    <location>
        <begin position="29"/>
        <end position="48"/>
    </location>
</feature>